<keyword evidence="7" id="KW-1185">Reference proteome</keyword>
<dbReference type="GO" id="GO:0016787">
    <property type="term" value="F:hydrolase activity"/>
    <property type="evidence" value="ECO:0007669"/>
    <property type="project" value="UniProtKB-KW"/>
</dbReference>
<dbReference type="RefSeq" id="WP_062245035.1">
    <property type="nucleotide sequence ID" value="NZ_JBIATL010000006.1"/>
</dbReference>
<dbReference type="AlphaFoldDB" id="A0A101RS39"/>
<dbReference type="GO" id="GO:0046872">
    <property type="term" value="F:metal ion binding"/>
    <property type="evidence" value="ECO:0007669"/>
    <property type="project" value="UniProtKB-KW"/>
</dbReference>
<proteinExistence type="predicted"/>
<name>A0A101RS39_9ACTN</name>
<sequence length="124" mass="13940">MRLLLDTHVVLWWLGDSIELSGEVKDLLDTEPAVYVSAVSPWEIAMKQSLGKLEGPEDLAERVRDSQFTSLPVTAGHGVRAGRLPAHHRDPFDRILVAQAQIEGMTLVTRDKWIPQYDVRVMPV</sequence>
<dbReference type="PANTHER" id="PTHR36173">
    <property type="entry name" value="RIBONUCLEASE VAPC16-RELATED"/>
    <property type="match status" value="1"/>
</dbReference>
<keyword evidence="1" id="KW-0540">Nuclease</keyword>
<accession>A0A101RS39</accession>
<evidence type="ECO:0000256" key="3">
    <source>
        <dbReference type="ARBA" id="ARBA00022801"/>
    </source>
</evidence>
<evidence type="ECO:0000256" key="2">
    <source>
        <dbReference type="ARBA" id="ARBA00022723"/>
    </source>
</evidence>
<dbReference type="Gene3D" id="3.40.50.1010">
    <property type="entry name" value="5'-nuclease"/>
    <property type="match status" value="1"/>
</dbReference>
<dbReference type="EMBL" id="LMWV01000031">
    <property type="protein sequence ID" value="KUN60755.1"/>
    <property type="molecule type" value="Genomic_DNA"/>
</dbReference>
<evidence type="ECO:0000256" key="4">
    <source>
        <dbReference type="ARBA" id="ARBA00022842"/>
    </source>
</evidence>
<evidence type="ECO:0000256" key="1">
    <source>
        <dbReference type="ARBA" id="ARBA00022722"/>
    </source>
</evidence>
<evidence type="ECO:0000259" key="5">
    <source>
        <dbReference type="Pfam" id="PF01850"/>
    </source>
</evidence>
<dbReference type="CDD" id="cd09872">
    <property type="entry name" value="PIN_Sll0205-like"/>
    <property type="match status" value="1"/>
</dbReference>
<dbReference type="InterPro" id="IPR052919">
    <property type="entry name" value="TA_system_RNase"/>
</dbReference>
<comment type="caution">
    <text evidence="6">The sequence shown here is derived from an EMBL/GenBank/DDBJ whole genome shotgun (WGS) entry which is preliminary data.</text>
</comment>
<reference evidence="6 7" key="1">
    <citation type="submission" date="2015-10" db="EMBL/GenBank/DDBJ databases">
        <title>Draft genome sequence of Streptomyces griseorubiginosus DSM 40469, type strain for the species Streptomyces griseorubiginosus.</title>
        <authorList>
            <person name="Ruckert C."/>
            <person name="Winkler A."/>
            <person name="Kalinowski J."/>
            <person name="Kampfer P."/>
            <person name="Glaeser S."/>
        </authorList>
    </citation>
    <scope>NUCLEOTIDE SEQUENCE [LARGE SCALE GENOMIC DNA]</scope>
    <source>
        <strain evidence="6 7">DSM 40469</strain>
    </source>
</reference>
<dbReference type="GO" id="GO:0004518">
    <property type="term" value="F:nuclease activity"/>
    <property type="evidence" value="ECO:0007669"/>
    <property type="project" value="UniProtKB-KW"/>
</dbReference>
<dbReference type="SUPFAM" id="SSF88723">
    <property type="entry name" value="PIN domain-like"/>
    <property type="match status" value="1"/>
</dbReference>
<dbReference type="Proteomes" id="UP000054375">
    <property type="component" value="Unassembled WGS sequence"/>
</dbReference>
<evidence type="ECO:0000313" key="6">
    <source>
        <dbReference type="EMBL" id="KUN60755.1"/>
    </source>
</evidence>
<dbReference type="InterPro" id="IPR002716">
    <property type="entry name" value="PIN_dom"/>
</dbReference>
<organism evidence="6 7">
    <name type="scientific">Streptomyces griseorubiginosus</name>
    <dbReference type="NCBI Taxonomy" id="67304"/>
    <lineage>
        <taxon>Bacteria</taxon>
        <taxon>Bacillati</taxon>
        <taxon>Actinomycetota</taxon>
        <taxon>Actinomycetes</taxon>
        <taxon>Kitasatosporales</taxon>
        <taxon>Streptomycetaceae</taxon>
        <taxon>Streptomyces</taxon>
    </lineage>
</organism>
<keyword evidence="2" id="KW-0479">Metal-binding</keyword>
<evidence type="ECO:0000313" key="7">
    <source>
        <dbReference type="Proteomes" id="UP000054375"/>
    </source>
</evidence>
<keyword evidence="4" id="KW-0460">Magnesium</keyword>
<keyword evidence="3" id="KW-0378">Hydrolase</keyword>
<dbReference type="InterPro" id="IPR041705">
    <property type="entry name" value="PIN_Sll0205"/>
</dbReference>
<dbReference type="InterPro" id="IPR029060">
    <property type="entry name" value="PIN-like_dom_sf"/>
</dbReference>
<dbReference type="PANTHER" id="PTHR36173:SF2">
    <property type="entry name" value="RIBONUCLEASE VAPC16"/>
    <property type="match status" value="1"/>
</dbReference>
<dbReference type="Pfam" id="PF01850">
    <property type="entry name" value="PIN"/>
    <property type="match status" value="1"/>
</dbReference>
<gene>
    <name evidence="6" type="ORF">AQJ54_36705</name>
</gene>
<feature type="domain" description="PIN" evidence="5">
    <location>
        <begin position="4"/>
        <end position="116"/>
    </location>
</feature>
<protein>
    <submittedName>
        <fullName evidence="6">Twitching motility protein PilT</fullName>
    </submittedName>
</protein>